<keyword evidence="2" id="KW-1185">Reference proteome</keyword>
<reference evidence="1 2" key="1">
    <citation type="submission" date="2018-05" db="EMBL/GenBank/DDBJ databases">
        <title>Genomic Encyclopedia of Archaeal and Bacterial Type Strains, Phase II (KMG-II): from individual species to whole genera.</title>
        <authorList>
            <person name="Goeker M."/>
        </authorList>
    </citation>
    <scope>NUCLEOTIDE SEQUENCE [LARGE SCALE GENOMIC DNA]</scope>
    <source>
        <strain evidence="1 2">DSM 22214</strain>
    </source>
</reference>
<dbReference type="Proteomes" id="UP000245489">
    <property type="component" value="Unassembled WGS sequence"/>
</dbReference>
<protein>
    <submittedName>
        <fullName evidence="1">Uncharacterized protein</fullName>
    </submittedName>
</protein>
<dbReference type="AlphaFoldDB" id="A0A316DRU3"/>
<name>A0A316DRU3_9BACT</name>
<dbReference type="EMBL" id="QGGO01000027">
    <property type="protein sequence ID" value="PWK19413.1"/>
    <property type="molecule type" value="Genomic_DNA"/>
</dbReference>
<gene>
    <name evidence="1" type="ORF">LV89_03929</name>
</gene>
<accession>A0A316DRU3</accession>
<organism evidence="1 2">
    <name type="scientific">Arcicella aurantiaca</name>
    <dbReference type="NCBI Taxonomy" id="591202"/>
    <lineage>
        <taxon>Bacteria</taxon>
        <taxon>Pseudomonadati</taxon>
        <taxon>Bacteroidota</taxon>
        <taxon>Cytophagia</taxon>
        <taxon>Cytophagales</taxon>
        <taxon>Flectobacillaceae</taxon>
        <taxon>Arcicella</taxon>
    </lineage>
</organism>
<proteinExistence type="predicted"/>
<comment type="caution">
    <text evidence="1">The sequence shown here is derived from an EMBL/GenBank/DDBJ whole genome shotgun (WGS) entry which is preliminary data.</text>
</comment>
<sequence>MKTNIDFKKLSTADLDINGNLEPITKEIEEALSEFLKNRKKTKRYTSNNDNKVLVNV</sequence>
<evidence type="ECO:0000313" key="1">
    <source>
        <dbReference type="EMBL" id="PWK19413.1"/>
    </source>
</evidence>
<dbReference type="RefSeq" id="WP_158279639.1">
    <property type="nucleotide sequence ID" value="NZ_QGGO01000027.1"/>
</dbReference>
<evidence type="ECO:0000313" key="2">
    <source>
        <dbReference type="Proteomes" id="UP000245489"/>
    </source>
</evidence>